<organism evidence="2 3">
    <name type="scientific">Orrella daihaiensis</name>
    <dbReference type="NCBI Taxonomy" id="2782176"/>
    <lineage>
        <taxon>Bacteria</taxon>
        <taxon>Pseudomonadati</taxon>
        <taxon>Pseudomonadota</taxon>
        <taxon>Betaproteobacteria</taxon>
        <taxon>Burkholderiales</taxon>
        <taxon>Alcaligenaceae</taxon>
        <taxon>Orrella</taxon>
    </lineage>
</organism>
<dbReference type="PANTHER" id="PTHR47829:SF3">
    <property type="entry name" value="AMINOGLYCOSIDE PHOSPHOTRANSFERASE DOMAIN-CONTAINING PROTEIN"/>
    <property type="match status" value="1"/>
</dbReference>
<dbReference type="PANTHER" id="PTHR47829">
    <property type="entry name" value="HYDROLASE, PUTATIVE (AFU_ORTHOLOGUE AFUA_1G12880)-RELATED"/>
    <property type="match status" value="1"/>
</dbReference>
<evidence type="ECO:0000313" key="2">
    <source>
        <dbReference type="EMBL" id="UOD50936.1"/>
    </source>
</evidence>
<proteinExistence type="predicted"/>
<protein>
    <submittedName>
        <fullName evidence="2">Phosphotransferase family protein</fullName>
    </submittedName>
</protein>
<evidence type="ECO:0000259" key="1">
    <source>
        <dbReference type="Pfam" id="PF01636"/>
    </source>
</evidence>
<dbReference type="RefSeq" id="WP_243479350.1">
    <property type="nucleotide sequence ID" value="NZ_CP063982.1"/>
</dbReference>
<keyword evidence="3" id="KW-1185">Reference proteome</keyword>
<accession>A0ABY4AMT5</accession>
<dbReference type="Gene3D" id="3.90.1200.10">
    <property type="match status" value="1"/>
</dbReference>
<dbReference type="CDD" id="cd05154">
    <property type="entry name" value="ACAD10_11_N-like"/>
    <property type="match status" value="1"/>
</dbReference>
<feature type="domain" description="Aminoglycoside phosphotransferase" evidence="1">
    <location>
        <begin position="33"/>
        <end position="250"/>
    </location>
</feature>
<name>A0ABY4AMT5_9BURK</name>
<dbReference type="EMBL" id="CP063982">
    <property type="protein sequence ID" value="UOD50936.1"/>
    <property type="molecule type" value="Genomic_DNA"/>
</dbReference>
<dbReference type="Proteomes" id="UP000831607">
    <property type="component" value="Chromosome"/>
</dbReference>
<dbReference type="InterPro" id="IPR052898">
    <property type="entry name" value="ACAD10-like"/>
</dbReference>
<dbReference type="SUPFAM" id="SSF56112">
    <property type="entry name" value="Protein kinase-like (PK-like)"/>
    <property type="match status" value="1"/>
</dbReference>
<sequence>MSQQVALDDAAWARLGSYLFEEGVIPSHEIVATLLTGGQSNPTYRLVSGDKSFVLRKKPAGDLLPSAHAIDREYGVMKALQTTPVPVPEMLVYCEDESLIGTPFYVMPFLQGRVFFDQTLPGMTRDERAQVYANMNQAIAQLHRIDPEAIGLGDYGKAGNYFGRQIRRWSQQYQEHHTDRIASLEHLIEWLPDRIPAGDLTTIVHGDYRLDNVMLHATEPKVIAVLDWELSTLGHPLADFSYHCMSWHIPPSLWRGIGGLDLAELGIPSERQYIEQYVSVTGYKGVQEHWNFYLAYNFFRIAAILYGIGERARQGTATASDAMEMAAKAEPLADIGWHYAQQYQAQRG</sequence>
<gene>
    <name evidence="2" type="ORF">DHf2319_03165</name>
</gene>
<dbReference type="InterPro" id="IPR011009">
    <property type="entry name" value="Kinase-like_dom_sf"/>
</dbReference>
<reference evidence="2 3" key="1">
    <citation type="submission" date="2020-11" db="EMBL/GenBank/DDBJ databases">
        <title>Algicoccus daihaiensis sp.nov., isolated from Daihai Lake in Inner Mongolia.</title>
        <authorList>
            <person name="Kai J."/>
        </authorList>
    </citation>
    <scope>NUCLEOTIDE SEQUENCE [LARGE SCALE GENOMIC DNA]</scope>
    <source>
        <strain evidence="3">f23</strain>
    </source>
</reference>
<dbReference type="InterPro" id="IPR002575">
    <property type="entry name" value="Aminoglycoside_PTrfase"/>
</dbReference>
<dbReference type="Pfam" id="PF01636">
    <property type="entry name" value="APH"/>
    <property type="match status" value="1"/>
</dbReference>
<dbReference type="Gene3D" id="3.30.200.20">
    <property type="entry name" value="Phosphorylase Kinase, domain 1"/>
    <property type="match status" value="1"/>
</dbReference>
<evidence type="ECO:0000313" key="3">
    <source>
        <dbReference type="Proteomes" id="UP000831607"/>
    </source>
</evidence>
<dbReference type="InterPro" id="IPR041726">
    <property type="entry name" value="ACAD10_11_N"/>
</dbReference>